<dbReference type="SUPFAM" id="SSF53448">
    <property type="entry name" value="Nucleotide-diphospho-sugar transferases"/>
    <property type="match status" value="1"/>
</dbReference>
<dbReference type="OrthoDB" id="9179784at2"/>
<reference evidence="1 2" key="1">
    <citation type="submission" date="2019-11" db="EMBL/GenBank/DDBJ databases">
        <title>P. haliotis isolates from Z. marina roots.</title>
        <authorList>
            <person name="Cohen M."/>
            <person name="Jospin G."/>
            <person name="Eisen J.A."/>
            <person name="Coil D.A."/>
        </authorList>
    </citation>
    <scope>NUCLEOTIDE SEQUENCE [LARGE SCALE GENOMIC DNA]</scope>
    <source>
        <strain evidence="1 2">UCD-MCMsp1aY</strain>
    </source>
</reference>
<dbReference type="Proteomes" id="UP000439994">
    <property type="component" value="Unassembled WGS sequence"/>
</dbReference>
<organism evidence="1 2">
    <name type="scientific">Psychrosphaera haliotis</name>
    <dbReference type="NCBI Taxonomy" id="555083"/>
    <lineage>
        <taxon>Bacteria</taxon>
        <taxon>Pseudomonadati</taxon>
        <taxon>Pseudomonadota</taxon>
        <taxon>Gammaproteobacteria</taxon>
        <taxon>Alteromonadales</taxon>
        <taxon>Pseudoalteromonadaceae</taxon>
        <taxon>Psychrosphaera</taxon>
    </lineage>
</organism>
<dbReference type="EMBL" id="WOCD01000001">
    <property type="protein sequence ID" value="MUH71364.1"/>
    <property type="molecule type" value="Genomic_DNA"/>
</dbReference>
<name>A0A6N8F5C1_9GAMM</name>
<dbReference type="InterPro" id="IPR029044">
    <property type="entry name" value="Nucleotide-diphossugar_trans"/>
</dbReference>
<evidence type="ECO:0000313" key="1">
    <source>
        <dbReference type="EMBL" id="MUH71364.1"/>
    </source>
</evidence>
<dbReference type="PANTHER" id="PTHR43179:SF7">
    <property type="entry name" value="RHAMNOSYLTRANSFERASE WBBL"/>
    <property type="match status" value="1"/>
</dbReference>
<dbReference type="Gene3D" id="3.90.550.10">
    <property type="entry name" value="Spore Coat Polysaccharide Biosynthesis Protein SpsA, Chain A"/>
    <property type="match status" value="1"/>
</dbReference>
<dbReference type="AlphaFoldDB" id="A0A6N8F5C1"/>
<dbReference type="PROSITE" id="PS51257">
    <property type="entry name" value="PROKAR_LIPOPROTEIN"/>
    <property type="match status" value="1"/>
</dbReference>
<dbReference type="RefSeq" id="WP_155694026.1">
    <property type="nucleotide sequence ID" value="NZ_WOCD01000001.1"/>
</dbReference>
<protein>
    <recommendedName>
        <fullName evidence="3">Glycosyltransferase</fullName>
    </recommendedName>
</protein>
<proteinExistence type="predicted"/>
<gene>
    <name evidence="1" type="ORF">GNP35_01935</name>
</gene>
<accession>A0A6N8F5C1</accession>
<comment type="caution">
    <text evidence="1">The sequence shown here is derived from an EMBL/GenBank/DDBJ whole genome shotgun (WGS) entry which is preliminary data.</text>
</comment>
<keyword evidence="2" id="KW-1185">Reference proteome</keyword>
<evidence type="ECO:0008006" key="3">
    <source>
        <dbReference type="Google" id="ProtNLM"/>
    </source>
</evidence>
<dbReference type="PANTHER" id="PTHR43179">
    <property type="entry name" value="RHAMNOSYLTRANSFERASE WBBL"/>
    <property type="match status" value="1"/>
</dbReference>
<evidence type="ECO:0000313" key="2">
    <source>
        <dbReference type="Proteomes" id="UP000439994"/>
    </source>
</evidence>
<sequence length="120" mass="13803">MKRIALTNNYSAVTAACILVKADDFWAVNGLNEQDLTVAFNDVDFCLKIKELGRNNVYCAEAELYHHESISRGEDTTPEKQARFAKELNYLQTTWATFIHDDPCYNKNLTLKHENFSLRP</sequence>